<reference evidence="12" key="2">
    <citation type="submission" date="2017-02" db="UniProtKB">
        <authorList>
            <consortium name="WormBaseParasite"/>
        </authorList>
    </citation>
    <scope>IDENTIFICATION</scope>
</reference>
<evidence type="ECO:0000256" key="7">
    <source>
        <dbReference type="ARBA" id="ARBA00023136"/>
    </source>
</evidence>
<evidence type="ECO:0000256" key="8">
    <source>
        <dbReference type="SAM" id="Phobius"/>
    </source>
</evidence>
<reference evidence="11" key="1">
    <citation type="submission" date="2012-09" db="EMBL/GenBank/DDBJ databases">
        <authorList>
            <person name="Martin A.A."/>
        </authorList>
    </citation>
    <scope>NUCLEOTIDE SEQUENCE</scope>
</reference>
<dbReference type="InterPro" id="IPR050173">
    <property type="entry name" value="ABC_transporter_C-like"/>
</dbReference>
<dbReference type="AlphaFoldDB" id="A0A0K0D2F6"/>
<dbReference type="InterPro" id="IPR036640">
    <property type="entry name" value="ABC1_TM_sf"/>
</dbReference>
<dbReference type="GO" id="GO:0140359">
    <property type="term" value="F:ABC-type transporter activity"/>
    <property type="evidence" value="ECO:0007669"/>
    <property type="project" value="InterPro"/>
</dbReference>
<evidence type="ECO:0000259" key="10">
    <source>
        <dbReference type="PROSITE" id="PS50929"/>
    </source>
</evidence>
<dbReference type="SUPFAM" id="SSF90123">
    <property type="entry name" value="ABC transporter transmembrane region"/>
    <property type="match status" value="1"/>
</dbReference>
<evidence type="ECO:0000256" key="2">
    <source>
        <dbReference type="ARBA" id="ARBA00022448"/>
    </source>
</evidence>
<evidence type="ECO:0000313" key="11">
    <source>
        <dbReference type="Proteomes" id="UP000035642"/>
    </source>
</evidence>
<feature type="transmembrane region" description="Helical" evidence="8">
    <location>
        <begin position="431"/>
        <end position="453"/>
    </location>
</feature>
<dbReference type="FunFam" id="1.20.1560.10:FF:000006">
    <property type="entry name" value="ATP-binding cassette, sub-family C (CFTR/MRP), member 9"/>
    <property type="match status" value="1"/>
</dbReference>
<dbReference type="WBParaSite" id="ACAC_0000425101-mRNA-1">
    <property type="protein sequence ID" value="ACAC_0000425101-mRNA-1"/>
    <property type="gene ID" value="ACAC_0000425101"/>
</dbReference>
<evidence type="ECO:0000256" key="1">
    <source>
        <dbReference type="ARBA" id="ARBA00004370"/>
    </source>
</evidence>
<dbReference type="STRING" id="6313.A0A0K0D2F6"/>
<evidence type="ECO:0000256" key="6">
    <source>
        <dbReference type="ARBA" id="ARBA00022989"/>
    </source>
</evidence>
<dbReference type="GO" id="GO:0016020">
    <property type="term" value="C:membrane"/>
    <property type="evidence" value="ECO:0007669"/>
    <property type="project" value="UniProtKB-SubCell"/>
</dbReference>
<evidence type="ECO:0000256" key="4">
    <source>
        <dbReference type="ARBA" id="ARBA00022741"/>
    </source>
</evidence>
<dbReference type="Proteomes" id="UP000035642">
    <property type="component" value="Unassembled WGS sequence"/>
</dbReference>
<evidence type="ECO:0000259" key="9">
    <source>
        <dbReference type="PROSITE" id="PS50893"/>
    </source>
</evidence>
<feature type="transmembrane region" description="Helical" evidence="8">
    <location>
        <begin position="513"/>
        <end position="533"/>
    </location>
</feature>
<dbReference type="GO" id="GO:0016887">
    <property type="term" value="F:ATP hydrolysis activity"/>
    <property type="evidence" value="ECO:0007669"/>
    <property type="project" value="InterPro"/>
</dbReference>
<comment type="subcellular location">
    <subcellularLocation>
        <location evidence="1">Membrane</location>
    </subcellularLocation>
</comment>
<feature type="domain" description="ABC transmembrane type-1" evidence="10">
    <location>
        <begin position="308"/>
        <end position="570"/>
    </location>
</feature>
<dbReference type="SMART" id="SM00382">
    <property type="entry name" value="AAA"/>
    <property type="match status" value="1"/>
</dbReference>
<dbReference type="PROSITE" id="PS00211">
    <property type="entry name" value="ABC_TRANSPORTER_1"/>
    <property type="match status" value="1"/>
</dbReference>
<dbReference type="Gene3D" id="1.20.1560.10">
    <property type="entry name" value="ABC transporter type 1, transmembrane domain"/>
    <property type="match status" value="1"/>
</dbReference>
<dbReference type="SUPFAM" id="SSF52540">
    <property type="entry name" value="P-loop containing nucleoside triphosphate hydrolases"/>
    <property type="match status" value="1"/>
</dbReference>
<evidence type="ECO:0000313" key="12">
    <source>
        <dbReference type="WBParaSite" id="ACAC_0000425101-mRNA-1"/>
    </source>
</evidence>
<dbReference type="InterPro" id="IPR003439">
    <property type="entry name" value="ABC_transporter-like_ATP-bd"/>
</dbReference>
<feature type="transmembrane region" description="Helical" evidence="8">
    <location>
        <begin position="42"/>
        <end position="60"/>
    </location>
</feature>
<feature type="domain" description="ABC transporter" evidence="9">
    <location>
        <begin position="603"/>
        <end position="847"/>
    </location>
</feature>
<keyword evidence="7 8" id="KW-0472">Membrane</keyword>
<keyword evidence="4" id="KW-0547">Nucleotide-binding</keyword>
<dbReference type="PANTHER" id="PTHR24223:SF342">
    <property type="entry name" value="MULTIDRUG RESISTANCE-ASSOCIATED PROTEIN 1"/>
    <property type="match status" value="1"/>
</dbReference>
<dbReference type="Pfam" id="PF00005">
    <property type="entry name" value="ABC_tran"/>
    <property type="match status" value="1"/>
</dbReference>
<keyword evidence="2" id="KW-0813">Transport</keyword>
<feature type="transmembrane region" description="Helical" evidence="8">
    <location>
        <begin position="80"/>
        <end position="99"/>
    </location>
</feature>
<dbReference type="CDD" id="cd03250">
    <property type="entry name" value="ABCC_MRP_domain1"/>
    <property type="match status" value="1"/>
</dbReference>
<dbReference type="CDD" id="cd18595">
    <property type="entry name" value="ABC_6TM_MRP1_2_3_6_D1_like"/>
    <property type="match status" value="1"/>
</dbReference>
<evidence type="ECO:0000256" key="3">
    <source>
        <dbReference type="ARBA" id="ARBA00022692"/>
    </source>
</evidence>
<name>A0A0K0D2F6_ANGCA</name>
<dbReference type="Gene3D" id="3.40.50.300">
    <property type="entry name" value="P-loop containing nucleotide triphosphate hydrolases"/>
    <property type="match status" value="1"/>
</dbReference>
<dbReference type="InterPro" id="IPR003593">
    <property type="entry name" value="AAA+_ATPase"/>
</dbReference>
<proteinExistence type="predicted"/>
<keyword evidence="6 8" id="KW-1133">Transmembrane helix</keyword>
<keyword evidence="5" id="KW-0067">ATP-binding</keyword>
<dbReference type="Pfam" id="PF00664">
    <property type="entry name" value="ABC_membrane"/>
    <property type="match status" value="1"/>
</dbReference>
<dbReference type="PROSITE" id="PS50893">
    <property type="entry name" value="ABC_TRANSPORTER_2"/>
    <property type="match status" value="1"/>
</dbReference>
<keyword evidence="3 8" id="KW-0812">Transmembrane</keyword>
<dbReference type="InterPro" id="IPR011527">
    <property type="entry name" value="ABC1_TM_dom"/>
</dbReference>
<dbReference type="InterPro" id="IPR017871">
    <property type="entry name" value="ABC_transporter-like_CS"/>
</dbReference>
<dbReference type="PANTHER" id="PTHR24223">
    <property type="entry name" value="ATP-BINDING CASSETTE SUB-FAMILY C"/>
    <property type="match status" value="1"/>
</dbReference>
<evidence type="ECO:0000256" key="5">
    <source>
        <dbReference type="ARBA" id="ARBA00022840"/>
    </source>
</evidence>
<keyword evidence="11" id="KW-1185">Reference proteome</keyword>
<dbReference type="PROSITE" id="PS50929">
    <property type="entry name" value="ABC_TM1F"/>
    <property type="match status" value="1"/>
</dbReference>
<protein>
    <submittedName>
        <fullName evidence="12">ABC transmembrane type-1 domain-containing protein</fullName>
    </submittedName>
</protein>
<organism evidence="11 12">
    <name type="scientific">Angiostrongylus cantonensis</name>
    <name type="common">Rat lungworm</name>
    <dbReference type="NCBI Taxonomy" id="6313"/>
    <lineage>
        <taxon>Eukaryota</taxon>
        <taxon>Metazoa</taxon>
        <taxon>Ecdysozoa</taxon>
        <taxon>Nematoda</taxon>
        <taxon>Chromadorea</taxon>
        <taxon>Rhabditida</taxon>
        <taxon>Rhabditina</taxon>
        <taxon>Rhabditomorpha</taxon>
        <taxon>Strongyloidea</taxon>
        <taxon>Metastrongylidae</taxon>
        <taxon>Angiostrongylus</taxon>
    </lineage>
</organism>
<accession>A0A0K0D2F6</accession>
<dbReference type="InterPro" id="IPR027417">
    <property type="entry name" value="P-loop_NTPase"/>
</dbReference>
<sequence length="876" mass="99997">MEASNSNRILTGLDNFCGEEFWDWSIWQKKLPSLSRCFQHTTLVWIPCIFLYCISPILTAQMSYRRFSPLPWTRKTIAKLALVAVLVIDSCILFTLPFIEVVSNGVPPVVEFVYPLMLFVAMRHRPTDSFRRAAHLVWWPVCFIQLILHCFADSPPVSYKILNNKGVPSPEMFSSFINRLTMWWFNDICRKGIQKPIEPKDLYALNDDDCSAVLVPKWTQMWEKKVAEYKFRCSVASFRIQASNSESHTSTTNSQTALLLDVQGLQDYVGVHEYYHMSENEPLQGAMPNIRRPSIICCLFSLFKWDIIIAMSTKALSDLLQFCNPLLLRSLIRFTEDSQRPLWHGIMLALTMFSTSELSSLMQSHYYYLMYRVGTRVQTCLTSAVYRKTLRLSNTARRAKTVGEIVNLMSIDVDRFQQISPNTMQYWSNPLQIVLALFFLFHQIGLPVLSGVAMQQMRYKDERTKMVNEALNGIKVIKLYAWEPAMEHVITDLREKELALIRRAAFLRTLSDMFNSASPFLVALFTFATFLLLDPASVLTPEIAFVSLTLFNQLRTPMSQIAEIITQTVQIIVSNRRLTDFLLSDELSLDCVDTNATDNGEVVKVSNATLTWDKVQSEPTVYNLSLNVQKGQLVCIVGRVGQGKSSFLQALLGEMDKLYGYIGLRGRVSYVPQQPWMQNQTVRQNITFGKKFDEYFYNRVLDACALFLDLSTLPFGDMTEIGEKVISAPIVTCFHNTCTNLSQGINLSGGQKARISLARAVYQNHDVYLLDDPMSAVDSHVAAQLFSSVIGPHGMLRNKTRILVTNELSFLKHSDFIYLMKNGRIDREGTYNELMQSGALEALLEECVIEKVEKRKMEEHEVETEKDEGNSHTVQI</sequence>
<dbReference type="GO" id="GO:0005524">
    <property type="term" value="F:ATP binding"/>
    <property type="evidence" value="ECO:0007669"/>
    <property type="project" value="UniProtKB-KW"/>
</dbReference>